<feature type="transmembrane region" description="Helical" evidence="2">
    <location>
        <begin position="329"/>
        <end position="351"/>
    </location>
</feature>
<evidence type="ECO:0000256" key="1">
    <source>
        <dbReference type="SAM" id="MobiDB-lite"/>
    </source>
</evidence>
<dbReference type="RefSeq" id="XP_018275701.1">
    <property type="nucleotide sequence ID" value="XM_018424374.1"/>
</dbReference>
<accession>A0A0J0XDM9</accession>
<keyword evidence="4" id="KW-1185">Reference proteome</keyword>
<evidence type="ECO:0000256" key="2">
    <source>
        <dbReference type="SAM" id="Phobius"/>
    </source>
</evidence>
<protein>
    <submittedName>
        <fullName evidence="3">Uncharacterized protein</fullName>
    </submittedName>
</protein>
<feature type="region of interest" description="Disordered" evidence="1">
    <location>
        <begin position="372"/>
        <end position="431"/>
    </location>
</feature>
<dbReference type="Proteomes" id="UP000053611">
    <property type="component" value="Unassembled WGS sequence"/>
</dbReference>
<organism evidence="3 4">
    <name type="scientific">Cutaneotrichosporon oleaginosum</name>
    <dbReference type="NCBI Taxonomy" id="879819"/>
    <lineage>
        <taxon>Eukaryota</taxon>
        <taxon>Fungi</taxon>
        <taxon>Dikarya</taxon>
        <taxon>Basidiomycota</taxon>
        <taxon>Agaricomycotina</taxon>
        <taxon>Tremellomycetes</taxon>
        <taxon>Trichosporonales</taxon>
        <taxon>Trichosporonaceae</taxon>
        <taxon>Cutaneotrichosporon</taxon>
    </lineage>
</organism>
<dbReference type="GeneID" id="28984977"/>
<reference evidence="3 4" key="1">
    <citation type="submission" date="2015-03" db="EMBL/GenBank/DDBJ databases">
        <title>Genomics and transcriptomics of the oil-accumulating basidiomycete yeast T. oleaginosus allow insights into substrate utilization and the diverse evolutionary trajectories of mating systems in fungi.</title>
        <authorList>
            <consortium name="DOE Joint Genome Institute"/>
            <person name="Kourist R."/>
            <person name="Kracht O."/>
            <person name="Bracharz F."/>
            <person name="Lipzen A."/>
            <person name="Nolan M."/>
            <person name="Ohm R."/>
            <person name="Grigoriev I."/>
            <person name="Sun S."/>
            <person name="Heitman J."/>
            <person name="Bruck T."/>
            <person name="Nowrousian M."/>
        </authorList>
    </citation>
    <scope>NUCLEOTIDE SEQUENCE [LARGE SCALE GENOMIC DNA]</scope>
    <source>
        <strain evidence="3 4">IBC0246</strain>
    </source>
</reference>
<gene>
    <name evidence="3" type="ORF">CC85DRAFT_288768</name>
</gene>
<name>A0A0J0XDM9_9TREE</name>
<evidence type="ECO:0000313" key="3">
    <source>
        <dbReference type="EMBL" id="KLT39210.1"/>
    </source>
</evidence>
<dbReference type="AlphaFoldDB" id="A0A0J0XDM9"/>
<sequence length="431" mass="46936">MLVVGVLLFGLAAAQVPPITPTLFFNLTINPQDGFPSFSTGEWDLMNMTTGWAARALINGRMGQAQMWMNGPFCTAVSMQGEYSTPELQWNESTPVPVRLVLDTTATVNAQSGGGDVRLAAEGDWHYCAPRVDVDGVDFWLYNMTITTGMVAAASDILLVPGRSQSILDDHNSINDFFHVTSPDAYVNWVRQAGASVRFDTTLHPVVVVFDMPYSTGFFRLYGSVGPDHSDLEIRVDPPLPGVPAGGLVAVNPNRTREANERLLFAAPVDPHTRYTVTIPLRRGQEQALTKVDFLSGLGVGNYWPEEPAVTDGLTPQTSIGGRGLSGGAIAGIVIGALAAVTLLLAAAFIYRARRKTRRDTQRWSDVKLRRMSLSPQVSPPRDVKTPLPPSPISPVSPPQRAHHYPPSAEDLHAEPRTPWPWTERPGQARV</sequence>
<dbReference type="EMBL" id="KQ087266">
    <property type="protein sequence ID" value="KLT39210.1"/>
    <property type="molecule type" value="Genomic_DNA"/>
</dbReference>
<keyword evidence="2" id="KW-0812">Transmembrane</keyword>
<evidence type="ECO:0000313" key="4">
    <source>
        <dbReference type="Proteomes" id="UP000053611"/>
    </source>
</evidence>
<feature type="compositionally biased region" description="Pro residues" evidence="1">
    <location>
        <begin position="387"/>
        <end position="398"/>
    </location>
</feature>
<proteinExistence type="predicted"/>
<keyword evidence="2" id="KW-0472">Membrane</keyword>
<keyword evidence="2" id="KW-1133">Transmembrane helix</keyword>